<name>A0ABQ9Z3A1_9CRUS</name>
<dbReference type="EMBL" id="JAOYFB010000002">
    <property type="protein sequence ID" value="KAK4007365.1"/>
    <property type="molecule type" value="Genomic_DNA"/>
</dbReference>
<evidence type="ECO:0000313" key="2">
    <source>
        <dbReference type="EMBL" id="KAK4007365.1"/>
    </source>
</evidence>
<dbReference type="Gene3D" id="2.60.40.1180">
    <property type="entry name" value="Golgi alpha-mannosidase II"/>
    <property type="match status" value="1"/>
</dbReference>
<evidence type="ECO:0000259" key="1">
    <source>
        <dbReference type="Pfam" id="PF16757"/>
    </source>
</evidence>
<reference evidence="2 3" key="1">
    <citation type="journal article" date="2023" name="Nucleic Acids Res.">
        <title>The hologenome of Daphnia magna reveals possible DNA methylation and microbiome-mediated evolution of the host genome.</title>
        <authorList>
            <person name="Chaturvedi A."/>
            <person name="Li X."/>
            <person name="Dhandapani V."/>
            <person name="Marshall H."/>
            <person name="Kissane S."/>
            <person name="Cuenca-Cambronero M."/>
            <person name="Asole G."/>
            <person name="Calvet F."/>
            <person name="Ruiz-Romero M."/>
            <person name="Marangio P."/>
            <person name="Guigo R."/>
            <person name="Rago D."/>
            <person name="Mirbahai L."/>
            <person name="Eastwood N."/>
            <person name="Colbourne J.K."/>
            <person name="Zhou J."/>
            <person name="Mallon E."/>
            <person name="Orsini L."/>
        </authorList>
    </citation>
    <scope>NUCLEOTIDE SEQUENCE [LARGE SCALE GENOMIC DNA]</scope>
    <source>
        <strain evidence="2">LRV0_1</strain>
    </source>
</reference>
<sequence>MYTSSKGGKTVYAIFLFWPRWDILNLGAPEVSSRTHISIVGYDGDIDWVVSPPGIQLTLPSKSEMLSDWAWVVQLDNLVN</sequence>
<protein>
    <recommendedName>
        <fullName evidence="1">Alpha-L-fucosidase C-terminal domain-containing protein</fullName>
    </recommendedName>
</protein>
<gene>
    <name evidence="2" type="ORF">OUZ56_012525</name>
</gene>
<comment type="caution">
    <text evidence="2">The sequence shown here is derived from an EMBL/GenBank/DDBJ whole genome shotgun (WGS) entry which is preliminary data.</text>
</comment>
<dbReference type="InterPro" id="IPR013780">
    <property type="entry name" value="Glyco_hydro_b"/>
</dbReference>
<accession>A0ABQ9Z3A1</accession>
<proteinExistence type="predicted"/>
<keyword evidence="3" id="KW-1185">Reference proteome</keyword>
<organism evidence="2 3">
    <name type="scientific">Daphnia magna</name>
    <dbReference type="NCBI Taxonomy" id="35525"/>
    <lineage>
        <taxon>Eukaryota</taxon>
        <taxon>Metazoa</taxon>
        <taxon>Ecdysozoa</taxon>
        <taxon>Arthropoda</taxon>
        <taxon>Crustacea</taxon>
        <taxon>Branchiopoda</taxon>
        <taxon>Diplostraca</taxon>
        <taxon>Cladocera</taxon>
        <taxon>Anomopoda</taxon>
        <taxon>Daphniidae</taxon>
        <taxon>Daphnia</taxon>
    </lineage>
</organism>
<dbReference type="InterPro" id="IPR031919">
    <property type="entry name" value="Fucosidase_C"/>
</dbReference>
<evidence type="ECO:0000313" key="3">
    <source>
        <dbReference type="Proteomes" id="UP001234178"/>
    </source>
</evidence>
<dbReference type="Proteomes" id="UP001234178">
    <property type="component" value="Unassembled WGS sequence"/>
</dbReference>
<feature type="domain" description="Alpha-L-fucosidase C-terminal" evidence="1">
    <location>
        <begin position="2"/>
        <end position="75"/>
    </location>
</feature>
<dbReference type="Pfam" id="PF16757">
    <property type="entry name" value="Fucosidase_C"/>
    <property type="match status" value="1"/>
</dbReference>